<feature type="region of interest" description="Disordered" evidence="1">
    <location>
        <begin position="590"/>
        <end position="609"/>
    </location>
</feature>
<dbReference type="Proteomes" id="UP000232323">
    <property type="component" value="Unassembled WGS sequence"/>
</dbReference>
<protein>
    <submittedName>
        <fullName evidence="2">Uncharacterized protein</fullName>
    </submittedName>
</protein>
<dbReference type="EMBL" id="BEGY01000003">
    <property type="protein sequence ID" value="GAX73333.1"/>
    <property type="molecule type" value="Genomic_DNA"/>
</dbReference>
<feature type="compositionally biased region" description="Basic and acidic residues" evidence="1">
    <location>
        <begin position="290"/>
        <end position="301"/>
    </location>
</feature>
<feature type="region of interest" description="Disordered" evidence="1">
    <location>
        <begin position="80"/>
        <end position="107"/>
    </location>
</feature>
<evidence type="ECO:0000313" key="2">
    <source>
        <dbReference type="EMBL" id="GAX73333.1"/>
    </source>
</evidence>
<organism evidence="2 3">
    <name type="scientific">Chlamydomonas eustigma</name>
    <dbReference type="NCBI Taxonomy" id="1157962"/>
    <lineage>
        <taxon>Eukaryota</taxon>
        <taxon>Viridiplantae</taxon>
        <taxon>Chlorophyta</taxon>
        <taxon>core chlorophytes</taxon>
        <taxon>Chlorophyceae</taxon>
        <taxon>CS clade</taxon>
        <taxon>Chlamydomonadales</taxon>
        <taxon>Chlamydomonadaceae</taxon>
        <taxon>Chlamydomonas</taxon>
    </lineage>
</organism>
<dbReference type="AlphaFoldDB" id="A0A250WR90"/>
<name>A0A250WR90_9CHLO</name>
<feature type="compositionally biased region" description="Polar residues" evidence="1">
    <location>
        <begin position="541"/>
        <end position="550"/>
    </location>
</feature>
<reference evidence="2 3" key="1">
    <citation type="submission" date="2017-08" db="EMBL/GenBank/DDBJ databases">
        <title>Acidophilic green algal genome provides insights into adaptation to an acidic environment.</title>
        <authorList>
            <person name="Hirooka S."/>
            <person name="Hirose Y."/>
            <person name="Kanesaki Y."/>
            <person name="Higuchi S."/>
            <person name="Fujiwara T."/>
            <person name="Onuma R."/>
            <person name="Era A."/>
            <person name="Ohbayashi R."/>
            <person name="Uzuka A."/>
            <person name="Nozaki H."/>
            <person name="Yoshikawa H."/>
            <person name="Miyagishima S.Y."/>
        </authorList>
    </citation>
    <scope>NUCLEOTIDE SEQUENCE [LARGE SCALE GENOMIC DNA]</scope>
    <source>
        <strain evidence="2 3">NIES-2499</strain>
    </source>
</reference>
<feature type="compositionally biased region" description="Basic residues" evidence="1">
    <location>
        <begin position="882"/>
        <end position="893"/>
    </location>
</feature>
<feature type="region of interest" description="Disordered" evidence="1">
    <location>
        <begin position="862"/>
        <end position="896"/>
    </location>
</feature>
<feature type="compositionally biased region" description="Acidic residues" evidence="1">
    <location>
        <begin position="372"/>
        <end position="397"/>
    </location>
</feature>
<feature type="region of interest" description="Disordered" evidence="1">
    <location>
        <begin position="531"/>
        <end position="550"/>
    </location>
</feature>
<feature type="compositionally biased region" description="Polar residues" evidence="1">
    <location>
        <begin position="123"/>
        <end position="136"/>
    </location>
</feature>
<evidence type="ECO:0000313" key="3">
    <source>
        <dbReference type="Proteomes" id="UP000232323"/>
    </source>
</evidence>
<feature type="region of interest" description="Disordered" evidence="1">
    <location>
        <begin position="123"/>
        <end position="167"/>
    </location>
</feature>
<comment type="caution">
    <text evidence="2">The sequence shown here is derived from an EMBL/GenBank/DDBJ whole genome shotgun (WGS) entry which is preliminary data.</text>
</comment>
<feature type="compositionally biased region" description="Basic and acidic residues" evidence="1">
    <location>
        <begin position="148"/>
        <end position="167"/>
    </location>
</feature>
<accession>A0A250WR90</accession>
<feature type="region of interest" description="Disordered" evidence="1">
    <location>
        <begin position="200"/>
        <end position="418"/>
    </location>
</feature>
<gene>
    <name evidence="2" type="ORF">CEUSTIGMA_g787.t1</name>
</gene>
<feature type="compositionally biased region" description="Polar residues" evidence="1">
    <location>
        <begin position="259"/>
        <end position="271"/>
    </location>
</feature>
<proteinExistence type="predicted"/>
<feature type="compositionally biased region" description="Basic and acidic residues" evidence="1">
    <location>
        <begin position="354"/>
        <end position="371"/>
    </location>
</feature>
<keyword evidence="3" id="KW-1185">Reference proteome</keyword>
<feature type="compositionally biased region" description="Basic and acidic residues" evidence="1">
    <location>
        <begin position="590"/>
        <end position="603"/>
    </location>
</feature>
<sequence length="1025" mass="113065">MALRMEEMRQKAYLREAEAIKRIVQHMSHLRTRSRHLLASGSFLEGDEADLIMKDIQAMEERHSIVLQEVQQKVKQVKKEEEDKVEAEEARLAENLPKQERPKSKSKSWYKELRMILNRQVAEGQNEQPQFSSTSLPAHGLGRITFPEADRDSGSVENRHEATETHTMRYRSMQELINAVGKMVTLDDHNIWKFKGDREGAGSEFSMGWSDEEEHEGKKRVRRKANGGSARKAGRAQSSASKKTEKKQSSMKRQSSSRPTTATRPRSSFVTSVPRFSDRPSSRVKNRSMSSRERSEGEMKVLETNLSFKEAKKKIRKDREGKGGRQSDVASSVRGEVSMVPKNKEITTDGEGEGEAHDGEKTFYISKPDKEEWTEEESIGEEYEKDEDEEEEEEVEEDEHHGGQGVKVHQGAGAEGRSNRMPSAFLALSQQDPHLHSGMRTVNQVHNTVFSTLLGMAHYKHLIPDLKPSKWEIQAEAKLEAARIAAETEAAANVAAKKAEEDAERLMRQLQSLPSCLETRYLPTATFVRRTRPSEGGMTDFGSSRGPSQSGVMDLMRQTGYSTQHVVRQSPAAFGHDEDRPHFSLIAKDKFQGPHHTHPDQGKGHSKLSVTADSSQHVQAYNNIIQLPGQSLQLPLFASVPPFLAFIPESSFSQASGGTVHRMPGLFQEASRGNGHSLDHLHRLHQEASKGTWTHLDYPHGLNPEVSKGSRKSLDSHPLSSSEFCLGPSVSYRSPHTTSAATLQATSVKGGSPSFPVKAATASLPFGQAHGGHLIKGLSSESSHMNRQCFSSNKQASVAALGTSGRSTLTLLPRTCFPVMLRSASGPASAPLPENRQEKTQQQHVLVALPMVVSSIGSKALGTAPLPRRTGTSHPVGSVPHRSPHQSKQRISNHHPLVMDRSSSLKTSGFRSSLPNLIHAPGGNSWGGTGEDKRPQRLSANASSFLSQLIETANNHHSLPQIGELTRPSCYSTKTWTGGVMTIDGLDSYETQAPAMWTASSAQNRPKLKASRDVLSLISDPVFDL</sequence>
<evidence type="ECO:0000256" key="1">
    <source>
        <dbReference type="SAM" id="MobiDB-lite"/>
    </source>
</evidence>